<reference evidence="2 4" key="1">
    <citation type="submission" date="2020-05" db="EMBL/GenBank/DDBJ databases">
        <title>Comparative genomic analysis of denitrifying bacteria from Halomonas genus.</title>
        <authorList>
            <person name="Wang L."/>
            <person name="Shao Z."/>
        </authorList>
    </citation>
    <scope>NUCLEOTIDE SEQUENCE [LARGE SCALE GENOMIC DNA]</scope>
    <source>
        <strain evidence="2 4">DSM 17331</strain>
    </source>
</reference>
<dbReference type="Proteomes" id="UP000814353">
    <property type="component" value="Unassembled WGS sequence"/>
</dbReference>
<gene>
    <name evidence="1" type="ORF">H1D44_16910</name>
    <name evidence="2" type="ORF">HOP48_17160</name>
</gene>
<dbReference type="Proteomes" id="UP000518091">
    <property type="component" value="Unassembled WGS sequence"/>
</dbReference>
<keyword evidence="4" id="KW-1185">Reference proteome</keyword>
<evidence type="ECO:0000313" key="1">
    <source>
        <dbReference type="EMBL" id="MBA2780571.1"/>
    </source>
</evidence>
<protein>
    <submittedName>
        <fullName evidence="1">Uncharacterized protein</fullName>
    </submittedName>
</protein>
<evidence type="ECO:0000313" key="4">
    <source>
        <dbReference type="Proteomes" id="UP000814353"/>
    </source>
</evidence>
<organism evidence="1 3">
    <name type="scientific">Billgrantia kenyensis</name>
    <dbReference type="NCBI Taxonomy" id="321266"/>
    <lineage>
        <taxon>Bacteria</taxon>
        <taxon>Pseudomonadati</taxon>
        <taxon>Pseudomonadota</taxon>
        <taxon>Gammaproteobacteria</taxon>
        <taxon>Oceanospirillales</taxon>
        <taxon>Halomonadaceae</taxon>
        <taxon>Billgrantia</taxon>
    </lineage>
</organism>
<proteinExistence type="predicted"/>
<evidence type="ECO:0000313" key="2">
    <source>
        <dbReference type="EMBL" id="MCG6663264.1"/>
    </source>
</evidence>
<name>A0A7V9W3V9_9GAMM</name>
<dbReference type="EMBL" id="JACEFT010000027">
    <property type="protein sequence ID" value="MBA2780571.1"/>
    <property type="molecule type" value="Genomic_DNA"/>
</dbReference>
<dbReference type="EMBL" id="JABFUB010000019">
    <property type="protein sequence ID" value="MCG6663264.1"/>
    <property type="molecule type" value="Genomic_DNA"/>
</dbReference>
<evidence type="ECO:0000313" key="3">
    <source>
        <dbReference type="Proteomes" id="UP000518091"/>
    </source>
</evidence>
<reference evidence="1 3" key="2">
    <citation type="submission" date="2020-07" db="EMBL/GenBank/DDBJ databases">
        <title>Identification of Halomonas strains.</title>
        <authorList>
            <person name="Xiao Z."/>
            <person name="Shen J."/>
        </authorList>
    </citation>
    <scope>NUCLEOTIDE SEQUENCE [LARGE SCALE GENOMIC DNA]</scope>
    <source>
        <strain evidence="1 3">DSM 17331</strain>
    </source>
</reference>
<dbReference type="RefSeq" id="WP_181516163.1">
    <property type="nucleotide sequence ID" value="NZ_JABFUB010000019.1"/>
</dbReference>
<dbReference type="AlphaFoldDB" id="A0A7V9W3V9"/>
<sequence>MQVDHITTPRDSQAWQQALDLALTAHGGPNALAHYPHVAFAFPASSPNPYTREYPLLDYRELKEWASSRGWRVRPAPERVPAGEKYRPPVCFTRLPSRYH</sequence>
<comment type="caution">
    <text evidence="1">The sequence shown here is derived from an EMBL/GenBank/DDBJ whole genome shotgun (WGS) entry which is preliminary data.</text>
</comment>
<accession>A0A7V9W3V9</accession>